<feature type="signal peptide" evidence="10">
    <location>
        <begin position="1"/>
        <end position="22"/>
    </location>
</feature>
<dbReference type="Proteomes" id="UP000798808">
    <property type="component" value="Unassembled WGS sequence"/>
</dbReference>
<name>A0ABW9RLC8_9BACT</name>
<comment type="caution">
    <text evidence="12">The sequence shown here is derived from an EMBL/GenBank/DDBJ whole genome shotgun (WGS) entry which is preliminary data.</text>
</comment>
<evidence type="ECO:0000256" key="1">
    <source>
        <dbReference type="ARBA" id="ARBA00004383"/>
    </source>
</evidence>
<evidence type="ECO:0000256" key="8">
    <source>
        <dbReference type="ARBA" id="ARBA00022989"/>
    </source>
</evidence>
<dbReference type="PANTHER" id="PTHR33446">
    <property type="entry name" value="PROTEIN TONB-RELATED"/>
    <property type="match status" value="1"/>
</dbReference>
<evidence type="ECO:0000313" key="13">
    <source>
        <dbReference type="Proteomes" id="UP000798808"/>
    </source>
</evidence>
<evidence type="ECO:0000256" key="9">
    <source>
        <dbReference type="ARBA" id="ARBA00023136"/>
    </source>
</evidence>
<dbReference type="InterPro" id="IPR051045">
    <property type="entry name" value="TonB-dependent_transducer"/>
</dbReference>
<dbReference type="RefSeq" id="WP_155170529.1">
    <property type="nucleotide sequence ID" value="NZ_BAAAFL010000053.1"/>
</dbReference>
<evidence type="ECO:0000256" key="6">
    <source>
        <dbReference type="ARBA" id="ARBA00022692"/>
    </source>
</evidence>
<comment type="subcellular location">
    <subcellularLocation>
        <location evidence="1">Cell inner membrane</location>
        <topology evidence="1">Single-pass membrane protein</topology>
        <orientation evidence="1">Periplasmic side</orientation>
    </subcellularLocation>
</comment>
<keyword evidence="3" id="KW-0813">Transport</keyword>
<organism evidence="12 13">
    <name type="scientific">Fulvivirga kasyanovii</name>
    <dbReference type="NCBI Taxonomy" id="396812"/>
    <lineage>
        <taxon>Bacteria</taxon>
        <taxon>Pseudomonadati</taxon>
        <taxon>Bacteroidota</taxon>
        <taxon>Cytophagia</taxon>
        <taxon>Cytophagales</taxon>
        <taxon>Fulvivirgaceae</taxon>
        <taxon>Fulvivirga</taxon>
    </lineage>
</organism>
<keyword evidence="13" id="KW-1185">Reference proteome</keyword>
<dbReference type="Pfam" id="PF03544">
    <property type="entry name" value="TonB_C"/>
    <property type="match status" value="1"/>
</dbReference>
<evidence type="ECO:0000313" key="12">
    <source>
        <dbReference type="EMBL" id="MTI24491.1"/>
    </source>
</evidence>
<accession>A0ABW9RLC8</accession>
<dbReference type="PROSITE" id="PS52015">
    <property type="entry name" value="TONB_CTD"/>
    <property type="match status" value="1"/>
</dbReference>
<keyword evidence="7" id="KW-0653">Protein transport</keyword>
<keyword evidence="10" id="KW-0732">Signal</keyword>
<feature type="chain" id="PRO_5045656809" evidence="10">
    <location>
        <begin position="23"/>
        <end position="122"/>
    </location>
</feature>
<protein>
    <submittedName>
        <fullName evidence="12">Energy transducer TonB</fullName>
    </submittedName>
</protein>
<evidence type="ECO:0000256" key="4">
    <source>
        <dbReference type="ARBA" id="ARBA00022475"/>
    </source>
</evidence>
<evidence type="ECO:0000259" key="11">
    <source>
        <dbReference type="PROSITE" id="PS52015"/>
    </source>
</evidence>
<proteinExistence type="inferred from homology"/>
<dbReference type="EMBL" id="SMLW01000421">
    <property type="protein sequence ID" value="MTI24491.1"/>
    <property type="molecule type" value="Genomic_DNA"/>
</dbReference>
<evidence type="ECO:0000256" key="7">
    <source>
        <dbReference type="ARBA" id="ARBA00022927"/>
    </source>
</evidence>
<evidence type="ECO:0000256" key="5">
    <source>
        <dbReference type="ARBA" id="ARBA00022519"/>
    </source>
</evidence>
<reference evidence="12 13" key="1">
    <citation type="submission" date="2019-02" db="EMBL/GenBank/DDBJ databases">
        <authorList>
            <person name="Goldberg S.R."/>
            <person name="Haltli B.A."/>
            <person name="Correa H."/>
            <person name="Russell K.G."/>
        </authorList>
    </citation>
    <scope>NUCLEOTIDE SEQUENCE [LARGE SCALE GENOMIC DNA]</scope>
    <source>
        <strain evidence="12 13">JCM 16186</strain>
    </source>
</reference>
<gene>
    <name evidence="12" type="ORF">E1163_05980</name>
</gene>
<dbReference type="PRINTS" id="PR01374">
    <property type="entry name" value="TONBPROTEIN"/>
</dbReference>
<keyword evidence="6" id="KW-0812">Transmembrane</keyword>
<keyword evidence="8" id="KW-1133">Transmembrane helix</keyword>
<keyword evidence="4" id="KW-1003">Cell membrane</keyword>
<dbReference type="SUPFAM" id="SSF74653">
    <property type="entry name" value="TolA/TonB C-terminal domain"/>
    <property type="match status" value="1"/>
</dbReference>
<dbReference type="NCBIfam" id="TIGR01352">
    <property type="entry name" value="tonB_Cterm"/>
    <property type="match status" value="1"/>
</dbReference>
<keyword evidence="5" id="KW-0997">Cell inner membrane</keyword>
<sequence>MMKFKFLVVLVACLFGGLAVSAQEDSPAQPVGGNSAFEEYLQEKMQYPEQAKEMGIEGNVFAVFDVDEEGKLIDITITKGIGAGCDEEALRLLENAPAWQPAMRDGKPVRQRKSTLIRFRLP</sequence>
<evidence type="ECO:0000256" key="2">
    <source>
        <dbReference type="ARBA" id="ARBA00006555"/>
    </source>
</evidence>
<evidence type="ECO:0000256" key="3">
    <source>
        <dbReference type="ARBA" id="ARBA00022448"/>
    </source>
</evidence>
<comment type="similarity">
    <text evidence="2">Belongs to the TonB family.</text>
</comment>
<evidence type="ECO:0000256" key="10">
    <source>
        <dbReference type="SAM" id="SignalP"/>
    </source>
</evidence>
<dbReference type="InterPro" id="IPR003538">
    <property type="entry name" value="TonB"/>
</dbReference>
<dbReference type="InterPro" id="IPR006260">
    <property type="entry name" value="TonB/TolA_C"/>
</dbReference>
<feature type="domain" description="TonB C-terminal" evidence="11">
    <location>
        <begin position="32"/>
        <end position="122"/>
    </location>
</feature>
<dbReference type="Gene3D" id="3.30.1150.10">
    <property type="match status" value="1"/>
</dbReference>
<keyword evidence="9" id="KW-0472">Membrane</keyword>
<dbReference type="PANTHER" id="PTHR33446:SF2">
    <property type="entry name" value="PROTEIN TONB"/>
    <property type="match status" value="1"/>
</dbReference>
<dbReference type="InterPro" id="IPR037682">
    <property type="entry name" value="TonB_C"/>
</dbReference>